<accession>A0A1B1YA57</accession>
<proteinExistence type="predicted"/>
<gene>
    <name evidence="2" type="ORF">CSTERTH_00660</name>
</gene>
<evidence type="ECO:0000259" key="1">
    <source>
        <dbReference type="Pfam" id="PF01370"/>
    </source>
</evidence>
<reference evidence="2 3" key="1">
    <citation type="submission" date="2016-02" db="EMBL/GenBank/DDBJ databases">
        <title>Comparison of Clostridium stercorarium subspecies using comparative genomics and transcriptomics.</title>
        <authorList>
            <person name="Schellenberg J."/>
            <person name="Thallinger G."/>
            <person name="Levin D.B."/>
            <person name="Zhang X."/>
            <person name="Alvare G."/>
            <person name="Fristensky B."/>
            <person name="Sparling R."/>
        </authorList>
    </citation>
    <scope>NUCLEOTIDE SEQUENCE [LARGE SCALE GENOMIC DNA]</scope>
    <source>
        <strain evidence="2 3">DSM 2910</strain>
    </source>
</reference>
<evidence type="ECO:0000313" key="3">
    <source>
        <dbReference type="Proteomes" id="UP000092971"/>
    </source>
</evidence>
<evidence type="ECO:0000313" key="2">
    <source>
        <dbReference type="EMBL" id="ANW97645.1"/>
    </source>
</evidence>
<dbReference type="SUPFAM" id="SSF51735">
    <property type="entry name" value="NAD(P)-binding Rossmann-fold domains"/>
    <property type="match status" value="1"/>
</dbReference>
<dbReference type="PANTHER" id="PTHR43245:SF58">
    <property type="entry name" value="BLL5923 PROTEIN"/>
    <property type="match status" value="1"/>
</dbReference>
<dbReference type="EMBL" id="CP014672">
    <property type="protein sequence ID" value="ANW97645.1"/>
    <property type="molecule type" value="Genomic_DNA"/>
</dbReference>
<dbReference type="Gene3D" id="3.40.50.720">
    <property type="entry name" value="NAD(P)-binding Rossmann-like Domain"/>
    <property type="match status" value="1"/>
</dbReference>
<dbReference type="InterPro" id="IPR050177">
    <property type="entry name" value="Lipid_A_modif_metabolic_enz"/>
</dbReference>
<organism evidence="2 3">
    <name type="scientific">Thermoclostridium stercorarium subsp. thermolacticum DSM 2910</name>
    <dbReference type="NCBI Taxonomy" id="1121336"/>
    <lineage>
        <taxon>Bacteria</taxon>
        <taxon>Bacillati</taxon>
        <taxon>Bacillota</taxon>
        <taxon>Clostridia</taxon>
        <taxon>Eubacteriales</taxon>
        <taxon>Oscillospiraceae</taxon>
        <taxon>Thermoclostridium</taxon>
    </lineage>
</organism>
<dbReference type="RefSeq" id="WP_054632844.1">
    <property type="nucleotide sequence ID" value="NZ_CP014672.1"/>
</dbReference>
<dbReference type="OrthoDB" id="9808602at2"/>
<sequence>MKKILITGINSYIGTSFEKWVNKWPDKYKVESIDVRTDSWRELSFKGYDVILHVAAIVHVKEKNTNEYYKVNRDLALDIAKKAKCEGVKQFIFLSTMGVYGIETGYITKDTEPKPITPYAKSKYEAEKLLNELDNECFKVAILRPPIVYGENCKGNYPKLASLAKKLPVFPDLKNQRSMIYIDNLSEFIRLLIDYEIKGLFFPQNKDYVSVTELVTYIAKIHGKEIKTTKLFNLAINLGFYFSKTLKKIFGSFVYDKEMPGGPGTNINGIEFIYETCSFEESVYRTEYIME</sequence>
<protein>
    <submittedName>
        <fullName evidence="2">NAD-dependent epimerase</fullName>
    </submittedName>
</protein>
<dbReference type="AlphaFoldDB" id="A0A1B1YA57"/>
<dbReference type="Pfam" id="PF01370">
    <property type="entry name" value="Epimerase"/>
    <property type="match status" value="1"/>
</dbReference>
<dbReference type="InterPro" id="IPR036291">
    <property type="entry name" value="NAD(P)-bd_dom_sf"/>
</dbReference>
<feature type="domain" description="NAD-dependent epimerase/dehydratase" evidence="1">
    <location>
        <begin position="29"/>
        <end position="194"/>
    </location>
</feature>
<name>A0A1B1YA57_THEST</name>
<dbReference type="Proteomes" id="UP000092971">
    <property type="component" value="Chromosome"/>
</dbReference>
<dbReference type="PANTHER" id="PTHR43245">
    <property type="entry name" value="BIFUNCTIONAL POLYMYXIN RESISTANCE PROTEIN ARNA"/>
    <property type="match status" value="1"/>
</dbReference>
<dbReference type="InterPro" id="IPR001509">
    <property type="entry name" value="Epimerase_deHydtase"/>
</dbReference>